<dbReference type="AlphaFoldDB" id="A0A6A5U6K5"/>
<dbReference type="OrthoDB" id="5309037at2759"/>
<name>A0A6A5U6K5_9PLEO</name>
<keyword evidence="3" id="KW-1185">Reference proteome</keyword>
<gene>
    <name evidence="2" type="ORF">CC80DRAFT_15332</name>
</gene>
<organism evidence="2 3">
    <name type="scientific">Byssothecium circinans</name>
    <dbReference type="NCBI Taxonomy" id="147558"/>
    <lineage>
        <taxon>Eukaryota</taxon>
        <taxon>Fungi</taxon>
        <taxon>Dikarya</taxon>
        <taxon>Ascomycota</taxon>
        <taxon>Pezizomycotina</taxon>
        <taxon>Dothideomycetes</taxon>
        <taxon>Pleosporomycetidae</taxon>
        <taxon>Pleosporales</taxon>
        <taxon>Massarineae</taxon>
        <taxon>Massarinaceae</taxon>
        <taxon>Byssothecium</taxon>
    </lineage>
</organism>
<accession>A0A6A5U6K5</accession>
<dbReference type="EMBL" id="ML976986">
    <property type="protein sequence ID" value="KAF1958606.1"/>
    <property type="molecule type" value="Genomic_DNA"/>
</dbReference>
<feature type="compositionally biased region" description="Basic and acidic residues" evidence="1">
    <location>
        <begin position="65"/>
        <end position="74"/>
    </location>
</feature>
<proteinExistence type="predicted"/>
<feature type="compositionally biased region" description="Basic and acidic residues" evidence="1">
    <location>
        <begin position="101"/>
        <end position="117"/>
    </location>
</feature>
<sequence length="370" mass="42541">MPDNQIKEGFEKTKDVLQELVVVVSLVRTLTEGFGSASDLYRKLKKKSKHAKKDIKDHIKEGLEDHLQEDVDEHRRKHGRSKSTGHLEDDKRAHHHHMHLGSRDRSKRRRDDSRDSDVESIDTSSPLVRAEYEHGYRIIGDKYAVGDLITRNQLQSQIIALQQTLLQIYDDLLEQPRHPPAFHLHRLLLTTRSARAAAIDALASQYKRMRPPQDDQEMHILPVPPGAFPPSPPRRLHEHYYAKPSRHLFCIYAHNLQHTPSLPLSDNFKPGGDNRCPSCNFHIPVLPTRAWEIMKHDERKTDVERIFLLGTRFVAKSHRDGGGYACVLCSKFRDADTVCNEVSALVDHIWKEHTCAELEQDGSIYEVCGR</sequence>
<evidence type="ECO:0000313" key="2">
    <source>
        <dbReference type="EMBL" id="KAF1958606.1"/>
    </source>
</evidence>
<dbReference type="Proteomes" id="UP000800035">
    <property type="component" value="Unassembled WGS sequence"/>
</dbReference>
<evidence type="ECO:0000313" key="3">
    <source>
        <dbReference type="Proteomes" id="UP000800035"/>
    </source>
</evidence>
<dbReference type="PANTHER" id="PTHR42354">
    <property type="entry name" value="C2H2-TYPE DOMAIN-CONTAINING PROTEIN"/>
    <property type="match status" value="1"/>
</dbReference>
<evidence type="ECO:0000256" key="1">
    <source>
        <dbReference type="SAM" id="MobiDB-lite"/>
    </source>
</evidence>
<reference evidence="2" key="1">
    <citation type="journal article" date="2020" name="Stud. Mycol.">
        <title>101 Dothideomycetes genomes: a test case for predicting lifestyles and emergence of pathogens.</title>
        <authorList>
            <person name="Haridas S."/>
            <person name="Albert R."/>
            <person name="Binder M."/>
            <person name="Bloem J."/>
            <person name="Labutti K."/>
            <person name="Salamov A."/>
            <person name="Andreopoulos B."/>
            <person name="Baker S."/>
            <person name="Barry K."/>
            <person name="Bills G."/>
            <person name="Bluhm B."/>
            <person name="Cannon C."/>
            <person name="Castanera R."/>
            <person name="Culley D."/>
            <person name="Daum C."/>
            <person name="Ezra D."/>
            <person name="Gonzalez J."/>
            <person name="Henrissat B."/>
            <person name="Kuo A."/>
            <person name="Liang C."/>
            <person name="Lipzen A."/>
            <person name="Lutzoni F."/>
            <person name="Magnuson J."/>
            <person name="Mondo S."/>
            <person name="Nolan M."/>
            <person name="Ohm R."/>
            <person name="Pangilinan J."/>
            <person name="Park H.-J."/>
            <person name="Ramirez L."/>
            <person name="Alfaro M."/>
            <person name="Sun H."/>
            <person name="Tritt A."/>
            <person name="Yoshinaga Y."/>
            <person name="Zwiers L.-H."/>
            <person name="Turgeon B."/>
            <person name="Goodwin S."/>
            <person name="Spatafora J."/>
            <person name="Crous P."/>
            <person name="Grigoriev I."/>
        </authorList>
    </citation>
    <scope>NUCLEOTIDE SEQUENCE</scope>
    <source>
        <strain evidence="2">CBS 675.92</strain>
    </source>
</reference>
<protein>
    <submittedName>
        <fullName evidence="2">Uncharacterized protein</fullName>
    </submittedName>
</protein>
<feature type="region of interest" description="Disordered" evidence="1">
    <location>
        <begin position="65"/>
        <end position="123"/>
    </location>
</feature>
<dbReference type="PANTHER" id="PTHR42354:SF1">
    <property type="entry name" value="C2H2-TYPE DOMAIN-CONTAINING PROTEIN"/>
    <property type="match status" value="1"/>
</dbReference>